<accession>A0ACB7T520</accession>
<name>A0ACB7T520_HYAAI</name>
<proteinExistence type="predicted"/>
<dbReference type="EMBL" id="CM023490">
    <property type="protein sequence ID" value="KAH6942163.1"/>
    <property type="molecule type" value="Genomic_DNA"/>
</dbReference>
<organism evidence="1 2">
    <name type="scientific">Hyalomma asiaticum</name>
    <name type="common">Tick</name>
    <dbReference type="NCBI Taxonomy" id="266040"/>
    <lineage>
        <taxon>Eukaryota</taxon>
        <taxon>Metazoa</taxon>
        <taxon>Ecdysozoa</taxon>
        <taxon>Arthropoda</taxon>
        <taxon>Chelicerata</taxon>
        <taxon>Arachnida</taxon>
        <taxon>Acari</taxon>
        <taxon>Parasitiformes</taxon>
        <taxon>Ixodida</taxon>
        <taxon>Ixodoidea</taxon>
        <taxon>Ixodidae</taxon>
        <taxon>Hyalomminae</taxon>
        <taxon>Hyalomma</taxon>
    </lineage>
</organism>
<reference evidence="1" key="1">
    <citation type="submission" date="2020-05" db="EMBL/GenBank/DDBJ databases">
        <title>Large-scale comparative analyses of tick genomes elucidate their genetic diversity and vector capacities.</title>
        <authorList>
            <person name="Jia N."/>
            <person name="Wang J."/>
            <person name="Shi W."/>
            <person name="Du L."/>
            <person name="Sun Y."/>
            <person name="Zhan W."/>
            <person name="Jiang J."/>
            <person name="Wang Q."/>
            <person name="Zhang B."/>
            <person name="Ji P."/>
            <person name="Sakyi L.B."/>
            <person name="Cui X."/>
            <person name="Yuan T."/>
            <person name="Jiang B."/>
            <person name="Yang W."/>
            <person name="Lam T.T.-Y."/>
            <person name="Chang Q."/>
            <person name="Ding S."/>
            <person name="Wang X."/>
            <person name="Zhu J."/>
            <person name="Ruan X."/>
            <person name="Zhao L."/>
            <person name="Wei J."/>
            <person name="Que T."/>
            <person name="Du C."/>
            <person name="Cheng J."/>
            <person name="Dai P."/>
            <person name="Han X."/>
            <person name="Huang E."/>
            <person name="Gao Y."/>
            <person name="Liu J."/>
            <person name="Shao H."/>
            <person name="Ye R."/>
            <person name="Li L."/>
            <person name="Wei W."/>
            <person name="Wang X."/>
            <person name="Wang C."/>
            <person name="Yang T."/>
            <person name="Huo Q."/>
            <person name="Li W."/>
            <person name="Guo W."/>
            <person name="Chen H."/>
            <person name="Zhou L."/>
            <person name="Ni X."/>
            <person name="Tian J."/>
            <person name="Zhou Y."/>
            <person name="Sheng Y."/>
            <person name="Liu T."/>
            <person name="Pan Y."/>
            <person name="Xia L."/>
            <person name="Li J."/>
            <person name="Zhao F."/>
            <person name="Cao W."/>
        </authorList>
    </citation>
    <scope>NUCLEOTIDE SEQUENCE</scope>
    <source>
        <strain evidence="1">Hyas-2018</strain>
    </source>
</reference>
<protein>
    <submittedName>
        <fullName evidence="1">Uncharacterized protein</fullName>
    </submittedName>
</protein>
<evidence type="ECO:0000313" key="1">
    <source>
        <dbReference type="EMBL" id="KAH6942163.1"/>
    </source>
</evidence>
<sequence length="335" mass="37009">MMMMMSPLGSYIGLSRRIVCLVALCVYLYQLYSFQDLLAVNNQLLQDLQAEMRTLHTYQSLFGSPQRPQHEPNLAETSKGNKTFWGPLGSYIGLSRRIICLVALCIYLYQLYSFQDLLAVNNQLLQDLQAEMRTLHTYQSLFGSPQRPQHEPNLAETNTESEESSSSESEESDAGMWSLDDMFDGDSQDDYSDDDDDDDNNNDDDNDDDDESRSNFGDNVFRETDTKSGAGLSTKRDSDAQPNEASSAAQSGWRGLSMLGALASPSTQVAPSSPTSPSAVSAVTGSRYNLRPRRSLNSSSDPLSPSHLQSPSHRRDLASPRQTLGQAAILSSDED</sequence>
<gene>
    <name evidence="1" type="ORF">HPB50_001686</name>
</gene>
<comment type="caution">
    <text evidence="1">The sequence shown here is derived from an EMBL/GenBank/DDBJ whole genome shotgun (WGS) entry which is preliminary data.</text>
</comment>
<dbReference type="Proteomes" id="UP000821845">
    <property type="component" value="Chromosome 10"/>
</dbReference>
<keyword evidence="2" id="KW-1185">Reference proteome</keyword>
<evidence type="ECO:0000313" key="2">
    <source>
        <dbReference type="Proteomes" id="UP000821845"/>
    </source>
</evidence>